<proteinExistence type="predicted"/>
<feature type="domain" description="HTH-like" evidence="1">
    <location>
        <begin position="36"/>
        <end position="89"/>
    </location>
</feature>
<dbReference type="InterPro" id="IPR050900">
    <property type="entry name" value="Transposase_IS3/IS150/IS904"/>
</dbReference>
<evidence type="ECO:0000313" key="2">
    <source>
        <dbReference type="EMBL" id="GAG59987.1"/>
    </source>
</evidence>
<protein>
    <recommendedName>
        <fullName evidence="1">HTH-like domain-containing protein</fullName>
    </recommendedName>
</protein>
<dbReference type="PANTHER" id="PTHR46889:SF4">
    <property type="entry name" value="TRANSPOSASE INSO FOR INSERTION SEQUENCE ELEMENT IS911B-RELATED"/>
    <property type="match status" value="1"/>
</dbReference>
<evidence type="ECO:0000259" key="1">
    <source>
        <dbReference type="Pfam" id="PF13276"/>
    </source>
</evidence>
<organism evidence="2">
    <name type="scientific">marine sediment metagenome</name>
    <dbReference type="NCBI Taxonomy" id="412755"/>
    <lineage>
        <taxon>unclassified sequences</taxon>
        <taxon>metagenomes</taxon>
        <taxon>ecological metagenomes</taxon>
    </lineage>
</organism>
<dbReference type="InterPro" id="IPR025948">
    <property type="entry name" value="HTH-like_dom"/>
</dbReference>
<comment type="caution">
    <text evidence="2">The sequence shown here is derived from an EMBL/GenBank/DDBJ whole genome shotgun (WGS) entry which is preliminary data.</text>
</comment>
<accession>X0ZPM9</accession>
<reference evidence="2" key="1">
    <citation type="journal article" date="2014" name="Front. Microbiol.">
        <title>High frequency of phylogenetically diverse reductive dehalogenase-homologous genes in deep subseafloor sedimentary metagenomes.</title>
        <authorList>
            <person name="Kawai M."/>
            <person name="Futagami T."/>
            <person name="Toyoda A."/>
            <person name="Takaki Y."/>
            <person name="Nishi S."/>
            <person name="Hori S."/>
            <person name="Arai W."/>
            <person name="Tsubouchi T."/>
            <person name="Morono Y."/>
            <person name="Uchiyama I."/>
            <person name="Ito T."/>
            <person name="Fujiyama A."/>
            <person name="Inagaki F."/>
            <person name="Takami H."/>
        </authorList>
    </citation>
    <scope>NUCLEOTIDE SEQUENCE</scope>
    <source>
        <strain evidence="2">Expedition CK06-06</strain>
    </source>
</reference>
<dbReference type="Pfam" id="PF13276">
    <property type="entry name" value="HTH_21"/>
    <property type="match status" value="1"/>
</dbReference>
<dbReference type="EMBL" id="BART01007581">
    <property type="protein sequence ID" value="GAG59987.1"/>
    <property type="molecule type" value="Genomic_DNA"/>
</dbReference>
<name>X0ZPM9_9ZZZZ</name>
<dbReference type="AlphaFoldDB" id="X0ZPM9"/>
<sequence>MVDPTCGKIPIKRQCDLLGLSRSSWYYHPKGENKLNLTLMRMIDEQYTQTPFYGSPKMTAWLRRQGYQINHKRVERLMNRMGLHAAQPRANTSWKHPEHKIYSYLLSGVKIIRPDHVWSTDITYIRLANGFLYRSAEAST</sequence>
<gene>
    <name evidence="2" type="ORF">S01H4_17225</name>
</gene>
<dbReference type="PANTHER" id="PTHR46889">
    <property type="entry name" value="TRANSPOSASE INSF FOR INSERTION SEQUENCE IS3B-RELATED"/>
    <property type="match status" value="1"/>
</dbReference>